<feature type="compositionally biased region" description="Low complexity" evidence="1">
    <location>
        <begin position="186"/>
        <end position="207"/>
    </location>
</feature>
<dbReference type="STRING" id="93625.A0A409XU23"/>
<dbReference type="GO" id="GO:0044773">
    <property type="term" value="P:mitotic DNA damage checkpoint signaling"/>
    <property type="evidence" value="ECO:0007669"/>
    <property type="project" value="TreeGrafter"/>
</dbReference>
<proteinExistence type="predicted"/>
<organism evidence="3 4">
    <name type="scientific">Psilocybe cyanescens</name>
    <dbReference type="NCBI Taxonomy" id="93625"/>
    <lineage>
        <taxon>Eukaryota</taxon>
        <taxon>Fungi</taxon>
        <taxon>Dikarya</taxon>
        <taxon>Basidiomycota</taxon>
        <taxon>Agaricomycotina</taxon>
        <taxon>Agaricomycetes</taxon>
        <taxon>Agaricomycetidae</taxon>
        <taxon>Agaricales</taxon>
        <taxon>Agaricineae</taxon>
        <taxon>Strophariaceae</taxon>
        <taxon>Psilocybe</taxon>
    </lineage>
</organism>
<gene>
    <name evidence="3" type="ORF">CVT25_003821</name>
</gene>
<dbReference type="Gene3D" id="1.10.510.10">
    <property type="entry name" value="Transferase(Phosphotransferase) domain 1"/>
    <property type="match status" value="1"/>
</dbReference>
<feature type="region of interest" description="Disordered" evidence="1">
    <location>
        <begin position="54"/>
        <end position="81"/>
    </location>
</feature>
<dbReference type="SMART" id="SM00220">
    <property type="entry name" value="S_TKc"/>
    <property type="match status" value="1"/>
</dbReference>
<comment type="caution">
    <text evidence="3">The sequence shown here is derived from an EMBL/GenBank/DDBJ whole genome shotgun (WGS) entry which is preliminary data.</text>
</comment>
<dbReference type="SUPFAM" id="SSF56112">
    <property type="entry name" value="Protein kinase-like (PK-like)"/>
    <property type="match status" value="1"/>
</dbReference>
<dbReference type="OrthoDB" id="2909531at2759"/>
<sequence>MNPPQGHSALGRILKPLPHRVRRAQEAIAAAATASTSTTVNTSYSNLISIHDSTSTSARASTNSSINTTSPSGASLSQGPSNIEGTARVLRVLMAHTEIFGGINIDVDSAGYQAALAKWHRFYDGLDNGGATLSARQESVPYKDPETIVEDDDVDSDEHFNHDIEHEYGDLFLRNGLESEDDSRLTRSPSGPPTSIGTGTSSTRWTSAGSVEISDEKLETSGDIRRAASFPVAIINLPEMTEEEYLVASKTEQAEASHERGSFSVHGEEESSNSDDYIDNYNESNCHIGHQCLDNDSEEDPLDDDAKETMAQRLDPRLREYSTILPLHVFRGAGVRRLERNARTGQTLAFAKVAPVSGGNGKSEINIVHLIGQTLEDGNEGIFEKARPTVNGTAWVIKHYKPYRLNFWGRLQMNTEREVYARIATIPLSEAGSEFLMRIKAALTFRVETFFDERVGLLMPAMSTDLGSVLDDMSLPRVETRRIIAQCVVGLATLHSIGVIHADIKPANIFLDARTNVKIGDFGLSCLSEKQRPLKASVAYGQDQVGTNGYMAPEVCTEPPQYSYQADYWSLGVVFLEMVVGTESSDEFLETLGKELLPIWAQGHKTAEKRREYFVHLAKRIIEEPDLEVLCGLLDPFPHSRFGIEHLLTHRYFEVEGGASEFHGIREKALSRKLDEVWRSPEGERPPVIYTSEPSDGERPWRWIDPSDNL</sequence>
<feature type="region of interest" description="Disordered" evidence="1">
    <location>
        <begin position="179"/>
        <end position="218"/>
    </location>
</feature>
<feature type="compositionally biased region" description="Low complexity" evidence="1">
    <location>
        <begin position="54"/>
        <end position="72"/>
    </location>
</feature>
<name>A0A409XU23_PSICY</name>
<dbReference type="PROSITE" id="PS50011">
    <property type="entry name" value="PROTEIN_KINASE_DOM"/>
    <property type="match status" value="1"/>
</dbReference>
<evidence type="ECO:0000313" key="4">
    <source>
        <dbReference type="Proteomes" id="UP000283269"/>
    </source>
</evidence>
<dbReference type="Proteomes" id="UP000283269">
    <property type="component" value="Unassembled WGS sequence"/>
</dbReference>
<dbReference type="InParanoid" id="A0A409XU23"/>
<feature type="region of interest" description="Disordered" evidence="1">
    <location>
        <begin position="682"/>
        <end position="710"/>
    </location>
</feature>
<dbReference type="PROSITE" id="PS00108">
    <property type="entry name" value="PROTEIN_KINASE_ST"/>
    <property type="match status" value="1"/>
</dbReference>
<accession>A0A409XU23</accession>
<feature type="domain" description="Protein kinase" evidence="2">
    <location>
        <begin position="369"/>
        <end position="653"/>
    </location>
</feature>
<keyword evidence="4" id="KW-1185">Reference proteome</keyword>
<dbReference type="PANTHER" id="PTHR44167:SF24">
    <property type="entry name" value="SERINE_THREONINE-PROTEIN KINASE CHK2"/>
    <property type="match status" value="1"/>
</dbReference>
<evidence type="ECO:0000256" key="1">
    <source>
        <dbReference type="SAM" id="MobiDB-lite"/>
    </source>
</evidence>
<dbReference type="InterPro" id="IPR000719">
    <property type="entry name" value="Prot_kinase_dom"/>
</dbReference>
<dbReference type="Pfam" id="PF00069">
    <property type="entry name" value="Pkinase"/>
    <property type="match status" value="1"/>
</dbReference>
<dbReference type="GO" id="GO:0005524">
    <property type="term" value="F:ATP binding"/>
    <property type="evidence" value="ECO:0007669"/>
    <property type="project" value="InterPro"/>
</dbReference>
<dbReference type="EMBL" id="NHYD01000436">
    <property type="protein sequence ID" value="PPQ94184.1"/>
    <property type="molecule type" value="Genomic_DNA"/>
</dbReference>
<dbReference type="GO" id="GO:0005634">
    <property type="term" value="C:nucleus"/>
    <property type="evidence" value="ECO:0007669"/>
    <property type="project" value="TreeGrafter"/>
</dbReference>
<reference evidence="3 4" key="1">
    <citation type="journal article" date="2018" name="Evol. Lett.">
        <title>Horizontal gene cluster transfer increased hallucinogenic mushroom diversity.</title>
        <authorList>
            <person name="Reynolds H.T."/>
            <person name="Vijayakumar V."/>
            <person name="Gluck-Thaler E."/>
            <person name="Korotkin H.B."/>
            <person name="Matheny P.B."/>
            <person name="Slot J.C."/>
        </authorList>
    </citation>
    <scope>NUCLEOTIDE SEQUENCE [LARGE SCALE GENOMIC DNA]</scope>
    <source>
        <strain evidence="3 4">2631</strain>
    </source>
</reference>
<dbReference type="PANTHER" id="PTHR44167">
    <property type="entry name" value="OVARIAN-SPECIFIC SERINE/THREONINE-PROTEIN KINASE LOK-RELATED"/>
    <property type="match status" value="1"/>
</dbReference>
<dbReference type="InterPro" id="IPR011009">
    <property type="entry name" value="Kinase-like_dom_sf"/>
</dbReference>
<evidence type="ECO:0000259" key="2">
    <source>
        <dbReference type="PROSITE" id="PS50011"/>
    </source>
</evidence>
<dbReference type="InterPro" id="IPR008271">
    <property type="entry name" value="Ser/Thr_kinase_AS"/>
</dbReference>
<protein>
    <recommendedName>
        <fullName evidence="2">Protein kinase domain-containing protein</fullName>
    </recommendedName>
</protein>
<feature type="compositionally biased region" description="Basic and acidic residues" evidence="1">
    <location>
        <begin position="252"/>
        <end position="269"/>
    </location>
</feature>
<feature type="region of interest" description="Disordered" evidence="1">
    <location>
        <begin position="247"/>
        <end position="274"/>
    </location>
</feature>
<dbReference type="AlphaFoldDB" id="A0A409XU23"/>
<evidence type="ECO:0000313" key="3">
    <source>
        <dbReference type="EMBL" id="PPQ94184.1"/>
    </source>
</evidence>
<dbReference type="GO" id="GO:0004674">
    <property type="term" value="F:protein serine/threonine kinase activity"/>
    <property type="evidence" value="ECO:0007669"/>
    <property type="project" value="TreeGrafter"/>
</dbReference>